<evidence type="ECO:0000313" key="1">
    <source>
        <dbReference type="EMBL" id="CAB4171390.1"/>
    </source>
</evidence>
<protein>
    <submittedName>
        <fullName evidence="1">Uncharacterized protein</fullName>
    </submittedName>
</protein>
<evidence type="ECO:0000313" key="3">
    <source>
        <dbReference type="EMBL" id="CAB4213921.1"/>
    </source>
</evidence>
<dbReference type="EMBL" id="LR798384">
    <property type="protein sequence ID" value="CAB5228418.1"/>
    <property type="molecule type" value="Genomic_DNA"/>
</dbReference>
<evidence type="ECO:0000313" key="4">
    <source>
        <dbReference type="EMBL" id="CAB5228418.1"/>
    </source>
</evidence>
<gene>
    <name evidence="2" type="ORF">UFOVP1095_13</name>
    <name evidence="3" type="ORF">UFOVP1452_13</name>
    <name evidence="4" type="ORF">UFOVP1540_42</name>
    <name evidence="1" type="ORF">UFOVP918_13</name>
</gene>
<accession>A0A6J5PHM8</accession>
<proteinExistence type="predicted"/>
<dbReference type="EMBL" id="LR797401">
    <property type="protein sequence ID" value="CAB4213921.1"/>
    <property type="molecule type" value="Genomic_DNA"/>
</dbReference>
<organism evidence="1">
    <name type="scientific">uncultured Caudovirales phage</name>
    <dbReference type="NCBI Taxonomy" id="2100421"/>
    <lineage>
        <taxon>Viruses</taxon>
        <taxon>Duplodnaviria</taxon>
        <taxon>Heunggongvirae</taxon>
        <taxon>Uroviricota</taxon>
        <taxon>Caudoviricetes</taxon>
        <taxon>Peduoviridae</taxon>
        <taxon>Maltschvirus</taxon>
        <taxon>Maltschvirus maltsch</taxon>
    </lineage>
</organism>
<sequence length="95" mass="10407">MQTVTIKFLQSVCDRINKATNSPMVPYVKGDDGKHHAQIGNYHLSQAYGGVSLHRMYSEGGGVSDVFSCGHVSKRNLSERMFAFINGIDSAKVQS</sequence>
<name>A0A6J5PHM8_9CAUD</name>
<dbReference type="EMBL" id="LR797032">
    <property type="protein sequence ID" value="CAB4182375.1"/>
    <property type="molecule type" value="Genomic_DNA"/>
</dbReference>
<evidence type="ECO:0000313" key="2">
    <source>
        <dbReference type="EMBL" id="CAB4182375.1"/>
    </source>
</evidence>
<dbReference type="EMBL" id="LR796867">
    <property type="protein sequence ID" value="CAB4171390.1"/>
    <property type="molecule type" value="Genomic_DNA"/>
</dbReference>
<reference evidence="1" key="1">
    <citation type="submission" date="2020-05" db="EMBL/GenBank/DDBJ databases">
        <authorList>
            <person name="Chiriac C."/>
            <person name="Salcher M."/>
            <person name="Ghai R."/>
            <person name="Kavagutti S V."/>
        </authorList>
    </citation>
    <scope>NUCLEOTIDE SEQUENCE</scope>
</reference>